<comment type="cofactor">
    <cofactor evidence="1">
        <name>FMN</name>
        <dbReference type="ChEBI" id="CHEBI:58210"/>
    </cofactor>
</comment>
<keyword evidence="3 7" id="KW-0288">FMN</keyword>
<dbReference type="EMBL" id="CP035493">
    <property type="protein sequence ID" value="QAY71596.1"/>
    <property type="molecule type" value="Genomic_DNA"/>
</dbReference>
<feature type="binding site" evidence="7">
    <location>
        <position position="147"/>
    </location>
    <ligand>
        <name>FMN</name>
        <dbReference type="ChEBI" id="CHEBI:58210"/>
    </ligand>
</feature>
<dbReference type="InterPro" id="IPR013785">
    <property type="entry name" value="Aldolase_TIM"/>
</dbReference>
<protein>
    <submittedName>
        <fullName evidence="9">Alpha-hydroxy-acid oxidizing protein</fullName>
    </submittedName>
</protein>
<feature type="binding site" evidence="7">
    <location>
        <begin position="264"/>
        <end position="268"/>
    </location>
    <ligand>
        <name>FMN</name>
        <dbReference type="ChEBI" id="CHEBI:58210"/>
    </ligand>
</feature>
<gene>
    <name evidence="9" type="ORF">ET471_17455</name>
</gene>
<keyword evidence="4" id="KW-0560">Oxidoreductase</keyword>
<feature type="binding site" evidence="7">
    <location>
        <position position="17"/>
    </location>
    <ligand>
        <name>glyoxylate</name>
        <dbReference type="ChEBI" id="CHEBI:36655"/>
    </ligand>
</feature>
<evidence type="ECO:0000313" key="10">
    <source>
        <dbReference type="Proteomes" id="UP000292118"/>
    </source>
</evidence>
<feature type="binding site" evidence="7">
    <location>
        <position position="119"/>
    </location>
    <ligand>
        <name>FMN</name>
        <dbReference type="ChEBI" id="CHEBI:58210"/>
    </ligand>
</feature>
<dbReference type="PIRSF" id="PIRSF000138">
    <property type="entry name" value="Al-hdrx_acd_dh"/>
    <property type="match status" value="1"/>
</dbReference>
<dbReference type="InterPro" id="IPR012133">
    <property type="entry name" value="Alpha-hydoxy_acid_DH_FMN"/>
</dbReference>
<keyword evidence="10" id="KW-1185">Reference proteome</keyword>
<evidence type="ECO:0000256" key="7">
    <source>
        <dbReference type="PIRSR" id="PIRSR000138-2"/>
    </source>
</evidence>
<dbReference type="GO" id="GO:0016491">
    <property type="term" value="F:oxidoreductase activity"/>
    <property type="evidence" value="ECO:0007669"/>
    <property type="project" value="UniProtKB-KW"/>
</dbReference>
<dbReference type="SUPFAM" id="SSF51395">
    <property type="entry name" value="FMN-linked oxidoreductases"/>
    <property type="match status" value="1"/>
</dbReference>
<proteinExistence type="inferred from homology"/>
<dbReference type="AlphaFoldDB" id="A0A4P6F7Z0"/>
<dbReference type="Pfam" id="PF01070">
    <property type="entry name" value="FMN_dh"/>
    <property type="match status" value="1"/>
</dbReference>
<feature type="binding site" evidence="7">
    <location>
        <begin position="70"/>
        <end position="72"/>
    </location>
    <ligand>
        <name>FMN</name>
        <dbReference type="ChEBI" id="CHEBI:58210"/>
    </ligand>
</feature>
<feature type="binding site" evidence="7">
    <location>
        <position position="233"/>
    </location>
    <ligand>
        <name>glyoxylate</name>
        <dbReference type="ChEBI" id="CHEBI:36655"/>
    </ligand>
</feature>
<feature type="binding site" evidence="7">
    <location>
        <position position="99"/>
    </location>
    <ligand>
        <name>FMN</name>
        <dbReference type="ChEBI" id="CHEBI:58210"/>
    </ligand>
</feature>
<reference evidence="9 10" key="1">
    <citation type="submission" date="2019-01" db="EMBL/GenBank/DDBJ databases">
        <title>Genome sequencing of strain FW10M-9.</title>
        <authorList>
            <person name="Heo J."/>
            <person name="Kim S.-J."/>
            <person name="Kim J.-S."/>
            <person name="Hong S.-B."/>
            <person name="Kwon S.-W."/>
        </authorList>
    </citation>
    <scope>NUCLEOTIDE SEQUENCE [LARGE SCALE GENOMIC DNA]</scope>
    <source>
        <strain evidence="9 10">FW10M-9</strain>
    </source>
</reference>
<dbReference type="Gene3D" id="3.20.20.70">
    <property type="entry name" value="Aldolase class I"/>
    <property type="match status" value="1"/>
</dbReference>
<feature type="active site" description="Proton acceptor" evidence="6">
    <location>
        <position position="233"/>
    </location>
</feature>
<evidence type="ECO:0000256" key="1">
    <source>
        <dbReference type="ARBA" id="ARBA00001917"/>
    </source>
</evidence>
<evidence type="ECO:0000313" key="9">
    <source>
        <dbReference type="EMBL" id="QAY71596.1"/>
    </source>
</evidence>
<feature type="binding site" evidence="7">
    <location>
        <begin position="287"/>
        <end position="288"/>
    </location>
    <ligand>
        <name>FMN</name>
        <dbReference type="ChEBI" id="CHEBI:58210"/>
    </ligand>
</feature>
<evidence type="ECO:0000256" key="3">
    <source>
        <dbReference type="ARBA" id="ARBA00022643"/>
    </source>
</evidence>
<dbReference type="OrthoDB" id="9770452at2"/>
<dbReference type="RefSeq" id="WP_129190437.1">
    <property type="nucleotide sequence ID" value="NZ_CP035493.1"/>
</dbReference>
<dbReference type="PANTHER" id="PTHR10578:SF107">
    <property type="entry name" value="2-HYDROXYACID OXIDASE 1"/>
    <property type="match status" value="1"/>
</dbReference>
<feature type="binding site" evidence="7">
    <location>
        <position position="121"/>
    </location>
    <ligand>
        <name>glyoxylate</name>
        <dbReference type="ChEBI" id="CHEBI:36655"/>
    </ligand>
</feature>
<comment type="similarity">
    <text evidence="5">Belongs to the FMN-dependent alpha-hydroxy acid dehydrogenase family.</text>
</comment>
<keyword evidence="2 7" id="KW-0285">Flavoprotein</keyword>
<dbReference type="Proteomes" id="UP000292118">
    <property type="component" value="Chromosome"/>
</dbReference>
<organism evidence="9 10">
    <name type="scientific">Xylanimonas protaetiae</name>
    <dbReference type="NCBI Taxonomy" id="2509457"/>
    <lineage>
        <taxon>Bacteria</taxon>
        <taxon>Bacillati</taxon>
        <taxon>Actinomycetota</taxon>
        <taxon>Actinomycetes</taxon>
        <taxon>Micrococcales</taxon>
        <taxon>Promicromonosporaceae</taxon>
        <taxon>Xylanimonas</taxon>
    </lineage>
</organism>
<dbReference type="CDD" id="cd02809">
    <property type="entry name" value="alpha_hydroxyacid_oxid_FMN"/>
    <property type="match status" value="1"/>
</dbReference>
<feature type="domain" description="FMN hydroxy acid dehydrogenase" evidence="8">
    <location>
        <begin position="1"/>
        <end position="338"/>
    </location>
</feature>
<dbReference type="PANTHER" id="PTHR10578">
    <property type="entry name" value="S -2-HYDROXY-ACID OXIDASE-RELATED"/>
    <property type="match status" value="1"/>
</dbReference>
<dbReference type="PROSITE" id="PS51349">
    <property type="entry name" value="FMN_HYDROXY_ACID_DH_2"/>
    <property type="match status" value="1"/>
</dbReference>
<evidence type="ECO:0000256" key="6">
    <source>
        <dbReference type="PIRSR" id="PIRSR000138-1"/>
    </source>
</evidence>
<dbReference type="KEGG" id="xya:ET471_17455"/>
<evidence type="ECO:0000256" key="2">
    <source>
        <dbReference type="ARBA" id="ARBA00022630"/>
    </source>
</evidence>
<evidence type="ECO:0000259" key="8">
    <source>
        <dbReference type="PROSITE" id="PS51349"/>
    </source>
</evidence>
<feature type="binding site" evidence="7">
    <location>
        <position position="209"/>
    </location>
    <ligand>
        <name>FMN</name>
        <dbReference type="ChEBI" id="CHEBI:58210"/>
    </ligand>
</feature>
<name>A0A4P6F7Z0_9MICO</name>
<dbReference type="InterPro" id="IPR037396">
    <property type="entry name" value="FMN_HAD"/>
</dbReference>
<feature type="binding site" evidence="7">
    <location>
        <position position="231"/>
    </location>
    <ligand>
        <name>FMN</name>
        <dbReference type="ChEBI" id="CHEBI:58210"/>
    </ligand>
</feature>
<accession>A0A4P6F7Z0</accession>
<feature type="binding site" evidence="7">
    <location>
        <position position="236"/>
    </location>
    <ligand>
        <name>FMN</name>
        <dbReference type="ChEBI" id="CHEBI:58210"/>
    </ligand>
</feature>
<dbReference type="GO" id="GO:0010181">
    <property type="term" value="F:FMN binding"/>
    <property type="evidence" value="ECO:0007669"/>
    <property type="project" value="InterPro"/>
</dbReference>
<dbReference type="InterPro" id="IPR000262">
    <property type="entry name" value="FMN-dep_DH"/>
</dbReference>
<sequence>MSAPTVAPAVDPRVAAYLDGAPGDGQTVRANVAAWERLPLRPRVLRDVTHVDTALELFGLRSPAPVIAAPWAGHGLVHPDGEIATARGLAAAGIPGVISSGASVPVADIAAHSGPFWQQLYVPQDRSLIDGFLDRVVEAGATALVLTVDHPAVGNTLPFRAGLVGLAGRARANPNFPGVPPTALGTATDLGPADIGRLAARTGLPVVVKGVLRADDARTVVDAGAAAVIVSNHGGRELAGSLTTAHALPDVVDAVAGTVPVLVDGGVRRGEDVVRALALGARAVLIGRPVAWALAAGGADGVRRWATDLVEDVRRVHVLCGAPTLASVGRDLVAAAQHSPDQQGAS</sequence>
<evidence type="ECO:0000256" key="4">
    <source>
        <dbReference type="ARBA" id="ARBA00023002"/>
    </source>
</evidence>
<evidence type="ECO:0000256" key="5">
    <source>
        <dbReference type="ARBA" id="ARBA00024042"/>
    </source>
</evidence>